<feature type="transmembrane region" description="Helical" evidence="6">
    <location>
        <begin position="119"/>
        <end position="141"/>
    </location>
</feature>
<evidence type="ECO:0000256" key="3">
    <source>
        <dbReference type="ARBA" id="ARBA00022989"/>
    </source>
</evidence>
<dbReference type="PANTHER" id="PTHR45724">
    <property type="entry name" value="AQUAPORIN NIP2-1"/>
    <property type="match status" value="1"/>
</dbReference>
<keyword evidence="3 6" id="KW-1133">Transmembrane helix</keyword>
<keyword evidence="8" id="KW-1185">Reference proteome</keyword>
<evidence type="ECO:0000256" key="2">
    <source>
        <dbReference type="ARBA" id="ARBA00022692"/>
    </source>
</evidence>
<dbReference type="PRINTS" id="PR00783">
    <property type="entry name" value="MINTRINSICP"/>
</dbReference>
<dbReference type="InterPro" id="IPR023271">
    <property type="entry name" value="Aquaporin-like"/>
</dbReference>
<keyword evidence="4 6" id="KW-0472">Membrane</keyword>
<evidence type="ECO:0000313" key="7">
    <source>
        <dbReference type="EMBL" id="KAJ0186818.1"/>
    </source>
</evidence>
<organism evidence="7 8">
    <name type="scientific">Lactuca sativa</name>
    <name type="common">Garden lettuce</name>
    <dbReference type="NCBI Taxonomy" id="4236"/>
    <lineage>
        <taxon>Eukaryota</taxon>
        <taxon>Viridiplantae</taxon>
        <taxon>Streptophyta</taxon>
        <taxon>Embryophyta</taxon>
        <taxon>Tracheophyta</taxon>
        <taxon>Spermatophyta</taxon>
        <taxon>Magnoliopsida</taxon>
        <taxon>eudicotyledons</taxon>
        <taxon>Gunneridae</taxon>
        <taxon>Pentapetalae</taxon>
        <taxon>asterids</taxon>
        <taxon>campanulids</taxon>
        <taxon>Asterales</taxon>
        <taxon>Asteraceae</taxon>
        <taxon>Cichorioideae</taxon>
        <taxon>Cichorieae</taxon>
        <taxon>Lactucinae</taxon>
        <taxon>Lactuca</taxon>
    </lineage>
</organism>
<evidence type="ECO:0000256" key="1">
    <source>
        <dbReference type="ARBA" id="ARBA00004141"/>
    </source>
</evidence>
<keyword evidence="2 5" id="KW-0812">Transmembrane</keyword>
<dbReference type="AlphaFoldDB" id="A0A9R1UH13"/>
<dbReference type="InterPro" id="IPR034294">
    <property type="entry name" value="Aquaporin_transptr"/>
</dbReference>
<evidence type="ECO:0000313" key="8">
    <source>
        <dbReference type="Proteomes" id="UP000235145"/>
    </source>
</evidence>
<name>A0A9R1UH13_LACSA</name>
<dbReference type="InterPro" id="IPR000425">
    <property type="entry name" value="MIP"/>
</dbReference>
<dbReference type="Gene3D" id="1.20.1080.10">
    <property type="entry name" value="Glycerol uptake facilitator protein"/>
    <property type="match status" value="1"/>
</dbReference>
<evidence type="ECO:0000256" key="4">
    <source>
        <dbReference type="ARBA" id="ARBA00023136"/>
    </source>
</evidence>
<gene>
    <name evidence="7" type="ORF">LSAT_V11C900467950</name>
</gene>
<comment type="caution">
    <text evidence="7">The sequence shown here is derived from an EMBL/GenBank/DDBJ whole genome shotgun (WGS) entry which is preliminary data.</text>
</comment>
<dbReference type="SUPFAM" id="SSF81338">
    <property type="entry name" value="Aquaporin-like"/>
    <property type="match status" value="1"/>
</dbReference>
<accession>A0A9R1UH13</accession>
<sequence length="190" mass="20324">MSGLKSLYAKQRVRNPTSPYCSKCSRETFFNSSFPLANLSKITLSAPYQRADSVLDASVDFLPEPQTWEGSVACISETTASAARQLGLTSVYHPSTPDKFCNYSNNCNLIFISPQVGELAGIVVGATVMLNILIAGPLTGASMNSSRTLGPAMTENNYQGIWIYLTAPILGALAGAGIYTTVKLPEEDDV</sequence>
<dbReference type="GO" id="GO:0016020">
    <property type="term" value="C:membrane"/>
    <property type="evidence" value="ECO:0007669"/>
    <property type="project" value="UniProtKB-SubCell"/>
</dbReference>
<evidence type="ECO:0000256" key="5">
    <source>
        <dbReference type="RuleBase" id="RU000477"/>
    </source>
</evidence>
<dbReference type="PANTHER" id="PTHR45724:SF19">
    <property type="entry name" value="AQUAPORIN NIP6-1"/>
    <property type="match status" value="1"/>
</dbReference>
<dbReference type="Proteomes" id="UP000235145">
    <property type="component" value="Unassembled WGS sequence"/>
</dbReference>
<dbReference type="EMBL" id="NBSK02000009">
    <property type="protein sequence ID" value="KAJ0186818.1"/>
    <property type="molecule type" value="Genomic_DNA"/>
</dbReference>
<feature type="transmembrane region" description="Helical" evidence="6">
    <location>
        <begin position="161"/>
        <end position="182"/>
    </location>
</feature>
<dbReference type="Pfam" id="PF00230">
    <property type="entry name" value="MIP"/>
    <property type="match status" value="1"/>
</dbReference>
<protein>
    <submittedName>
        <fullName evidence="7">Uncharacterized protein</fullName>
    </submittedName>
</protein>
<reference evidence="7 8" key="1">
    <citation type="journal article" date="2017" name="Nat. Commun.">
        <title>Genome assembly with in vitro proximity ligation data and whole-genome triplication in lettuce.</title>
        <authorList>
            <person name="Reyes-Chin-Wo S."/>
            <person name="Wang Z."/>
            <person name="Yang X."/>
            <person name="Kozik A."/>
            <person name="Arikit S."/>
            <person name="Song C."/>
            <person name="Xia L."/>
            <person name="Froenicke L."/>
            <person name="Lavelle D.O."/>
            <person name="Truco M.J."/>
            <person name="Xia R."/>
            <person name="Zhu S."/>
            <person name="Xu C."/>
            <person name="Xu H."/>
            <person name="Xu X."/>
            <person name="Cox K."/>
            <person name="Korf I."/>
            <person name="Meyers B.C."/>
            <person name="Michelmore R.W."/>
        </authorList>
    </citation>
    <scope>NUCLEOTIDE SEQUENCE [LARGE SCALE GENOMIC DNA]</scope>
    <source>
        <strain evidence="8">cv. Salinas</strain>
        <tissue evidence="7">Seedlings</tissue>
    </source>
</reference>
<evidence type="ECO:0000256" key="6">
    <source>
        <dbReference type="SAM" id="Phobius"/>
    </source>
</evidence>
<keyword evidence="5" id="KW-0813">Transport</keyword>
<comment type="subcellular location">
    <subcellularLocation>
        <location evidence="1">Membrane</location>
        <topology evidence="1">Multi-pass membrane protein</topology>
    </subcellularLocation>
</comment>
<dbReference type="GO" id="GO:0015267">
    <property type="term" value="F:channel activity"/>
    <property type="evidence" value="ECO:0007669"/>
    <property type="project" value="InterPro"/>
</dbReference>
<comment type="similarity">
    <text evidence="5">Belongs to the MIP/aquaporin (TC 1.A.8) family.</text>
</comment>
<proteinExistence type="inferred from homology"/>